<feature type="transmembrane region" description="Helical" evidence="3">
    <location>
        <begin position="221"/>
        <end position="241"/>
    </location>
</feature>
<name>A0ABV9GUE5_9BACL</name>
<accession>A0ABV9GUE5</accession>
<sequence>MKEKKIQIGDLSLQFAIEKETWRLTLPKSLTRAKDIEQLALIAQPSDLFVPVEVSEEQDLFDFTFRVKRDSKKWEDLLKLRRNDKLRFLCNIARFKSLLVSRTTFFLHPDNLVADDNLLPSVVYRGIRGVVPPFETDENAFFTQYKCLAIALFSKEYGFDELYNGSLPKANETAFEREVNKIEDLDGLIAFLEDNYKKEQVKTDKTMQWVPSRQHKLFKRLSYSMIAVAVILAVPLVYFLFIREPYQEKLLAADKEYLASDYGNVIATLEGVNPNKLPYTTKYILASSYINVENLSDKEKEAIMKNVSLKSDENYLLYWIYNGRGNFDDSIEKAKYIDDPTLIMYGLIKKIEEAKNDPKLSGNEREKQVKDLQDQLDKYRETYHVDNSSNDAEEVITGDSTSSEMNGANAGLGAQSGDQQNQTENKPAAADQNKAQDNQQGAKQEKKK</sequence>
<proteinExistence type="inferred from homology"/>
<gene>
    <name evidence="4" type="primary">essB</name>
    <name evidence="4" type="ORF">ACFO4N_16580</name>
</gene>
<feature type="region of interest" description="Disordered" evidence="2">
    <location>
        <begin position="381"/>
        <end position="448"/>
    </location>
</feature>
<dbReference type="Proteomes" id="UP001596022">
    <property type="component" value="Unassembled WGS sequence"/>
</dbReference>
<feature type="compositionally biased region" description="Polar residues" evidence="2">
    <location>
        <begin position="416"/>
        <end position="425"/>
    </location>
</feature>
<protein>
    <submittedName>
        <fullName evidence="4">Type VII secretion protein EssB</fullName>
    </submittedName>
</protein>
<comment type="similarity">
    <text evidence="1">Belongs to the EssB family.</text>
</comment>
<dbReference type="InterPro" id="IPR042565">
    <property type="entry name" value="T7SS_EssB_C"/>
</dbReference>
<keyword evidence="3" id="KW-1133">Transmembrane helix</keyword>
<keyword evidence="5" id="KW-1185">Reference proteome</keyword>
<evidence type="ECO:0000256" key="3">
    <source>
        <dbReference type="SAM" id="Phobius"/>
    </source>
</evidence>
<feature type="compositionally biased region" description="Low complexity" evidence="2">
    <location>
        <begin position="428"/>
        <end position="442"/>
    </location>
</feature>
<keyword evidence="3" id="KW-0812">Transmembrane</keyword>
<dbReference type="NCBIfam" id="TIGR03926">
    <property type="entry name" value="T7_EssB"/>
    <property type="match status" value="1"/>
</dbReference>
<reference evidence="5" key="1">
    <citation type="journal article" date="2019" name="Int. J. Syst. Evol. Microbiol.">
        <title>The Global Catalogue of Microorganisms (GCM) 10K type strain sequencing project: providing services to taxonomists for standard genome sequencing and annotation.</title>
        <authorList>
            <consortium name="The Broad Institute Genomics Platform"/>
            <consortium name="The Broad Institute Genome Sequencing Center for Infectious Disease"/>
            <person name="Wu L."/>
            <person name="Ma J."/>
        </authorList>
    </citation>
    <scope>NUCLEOTIDE SEQUENCE [LARGE SCALE GENOMIC DNA]</scope>
    <source>
        <strain evidence="5">CGMCC 1.16306</strain>
    </source>
</reference>
<evidence type="ECO:0000313" key="5">
    <source>
        <dbReference type="Proteomes" id="UP001596022"/>
    </source>
</evidence>
<dbReference type="Pfam" id="PF10140">
    <property type="entry name" value="YukC"/>
    <property type="match status" value="1"/>
</dbReference>
<evidence type="ECO:0000256" key="2">
    <source>
        <dbReference type="SAM" id="MobiDB-lite"/>
    </source>
</evidence>
<dbReference type="RefSeq" id="WP_376847430.1">
    <property type="nucleotide sequence ID" value="NZ_JBHSFW010000019.1"/>
</dbReference>
<evidence type="ECO:0000313" key="4">
    <source>
        <dbReference type="EMBL" id="MFC4620320.1"/>
    </source>
</evidence>
<keyword evidence="3" id="KW-0472">Membrane</keyword>
<dbReference type="Gene3D" id="1.10.510.10">
    <property type="entry name" value="Transferase(Phosphotransferase) domain 1"/>
    <property type="match status" value="1"/>
</dbReference>
<dbReference type="EMBL" id="JBHSFW010000019">
    <property type="protein sequence ID" value="MFC4620320.1"/>
    <property type="molecule type" value="Genomic_DNA"/>
</dbReference>
<evidence type="ECO:0000256" key="1">
    <source>
        <dbReference type="ARBA" id="ARBA00010163"/>
    </source>
</evidence>
<dbReference type="InterPro" id="IPR018778">
    <property type="entry name" value="T7SS_EssB"/>
</dbReference>
<comment type="caution">
    <text evidence="4">The sequence shown here is derived from an EMBL/GenBank/DDBJ whole genome shotgun (WGS) entry which is preliminary data.</text>
</comment>
<dbReference type="Gene3D" id="1.25.40.680">
    <property type="entry name" value="Type VII secretion system EssB, C-terminal-like domain"/>
    <property type="match status" value="1"/>
</dbReference>
<organism evidence="4 5">
    <name type="scientific">Camelliibacillus cellulosilyticus</name>
    <dbReference type="NCBI Taxonomy" id="2174486"/>
    <lineage>
        <taxon>Bacteria</taxon>
        <taxon>Bacillati</taxon>
        <taxon>Bacillota</taxon>
        <taxon>Bacilli</taxon>
        <taxon>Bacillales</taxon>
        <taxon>Sporolactobacillaceae</taxon>
        <taxon>Camelliibacillus</taxon>
    </lineage>
</organism>